<organism evidence="2 3">
    <name type="scientific">Polynucleobacter wuianus</name>
    <dbReference type="NCBI Taxonomy" id="1743168"/>
    <lineage>
        <taxon>Bacteria</taxon>
        <taxon>Pseudomonadati</taxon>
        <taxon>Pseudomonadota</taxon>
        <taxon>Betaproteobacteria</taxon>
        <taxon>Burkholderiales</taxon>
        <taxon>Burkholderiaceae</taxon>
        <taxon>Polynucleobacter</taxon>
    </lineage>
</organism>
<evidence type="ECO:0000256" key="1">
    <source>
        <dbReference type="SAM" id="MobiDB-lite"/>
    </source>
</evidence>
<proteinExistence type="predicted"/>
<evidence type="ECO:0000313" key="3">
    <source>
        <dbReference type="Proteomes" id="UP000078463"/>
    </source>
</evidence>
<dbReference type="Proteomes" id="UP000078463">
    <property type="component" value="Chromosome"/>
</dbReference>
<dbReference type="AlphaFoldDB" id="A0A191UDW4"/>
<accession>A0A191UDW4</accession>
<feature type="compositionally biased region" description="Basic and acidic residues" evidence="1">
    <location>
        <begin position="61"/>
        <end position="82"/>
    </location>
</feature>
<reference evidence="3" key="1">
    <citation type="submission" date="2016-05" db="EMBL/GenBank/DDBJ databases">
        <title>Polynucleobacter sp. QLW-P1FAT50C-4 genome.</title>
        <authorList>
            <person name="Hahn M.W."/>
        </authorList>
    </citation>
    <scope>NUCLEOTIDE SEQUENCE [LARGE SCALE GENOMIC DNA]</scope>
    <source>
        <strain evidence="3">QLW-P1FAT50C-4</strain>
    </source>
</reference>
<name>A0A191UDW4_9BURK</name>
<sequence>MQVVCGLKLSCMHKIKHKHISYFKQYSEVVMCHINLHNFSTMKILEITAIKPPTPQQARIDGLKRQKDASTKALQAERDRQKIAKAQQKIKDVQLGN</sequence>
<feature type="region of interest" description="Disordered" evidence="1">
    <location>
        <begin position="56"/>
        <end position="97"/>
    </location>
</feature>
<keyword evidence="3" id="KW-1185">Reference proteome</keyword>
<dbReference type="KEGG" id="pwu:A8O14_02945"/>
<dbReference type="EMBL" id="CP015922">
    <property type="protein sequence ID" value="ANI99142.1"/>
    <property type="molecule type" value="Genomic_DNA"/>
</dbReference>
<gene>
    <name evidence="2" type="ORF">A8O14_02945</name>
</gene>
<protein>
    <submittedName>
        <fullName evidence="2">Uncharacterized protein</fullName>
    </submittedName>
</protein>
<evidence type="ECO:0000313" key="2">
    <source>
        <dbReference type="EMBL" id="ANI99142.1"/>
    </source>
</evidence>